<proteinExistence type="predicted"/>
<dbReference type="Proteomes" id="UP000775872">
    <property type="component" value="Unassembled WGS sequence"/>
</dbReference>
<dbReference type="AlphaFoldDB" id="A0A9P0EP23"/>
<evidence type="ECO:0000313" key="2">
    <source>
        <dbReference type="EMBL" id="CAH0055704.1"/>
    </source>
</evidence>
<keyword evidence="1" id="KW-0472">Membrane</keyword>
<reference evidence="2 3" key="2">
    <citation type="submission" date="2021-10" db="EMBL/GenBank/DDBJ databases">
        <authorList>
            <person name="Piombo E."/>
        </authorList>
    </citation>
    <scope>NUCLEOTIDE SEQUENCE [LARGE SCALE GENOMIC DNA]</scope>
</reference>
<reference evidence="3" key="1">
    <citation type="submission" date="2019-06" db="EMBL/GenBank/DDBJ databases">
        <authorList>
            <person name="Broberg M."/>
        </authorList>
    </citation>
    <scope>NUCLEOTIDE SEQUENCE [LARGE SCALE GENOMIC DNA]</scope>
</reference>
<sequence length="90" mass="9882">MQGDLTDVLVSIHLGEIVVVVVIVVGLIPYFIHEAEVHTAFATDNKAMRAADDAPVWKLARTFVVIAAVFTKWDQALSEIVAAWHLVIQS</sequence>
<gene>
    <name evidence="2" type="ORF">CSOL1703_00017808</name>
</gene>
<comment type="caution">
    <text evidence="2">The sequence shown here is derived from an EMBL/GenBank/DDBJ whole genome shotgun (WGS) entry which is preliminary data.</text>
</comment>
<accession>A0A9P0EP23</accession>
<keyword evidence="1" id="KW-1133">Transmembrane helix</keyword>
<dbReference type="EMBL" id="CABFOC020000058">
    <property type="protein sequence ID" value="CAH0055704.1"/>
    <property type="molecule type" value="Genomic_DNA"/>
</dbReference>
<feature type="transmembrane region" description="Helical" evidence="1">
    <location>
        <begin position="12"/>
        <end position="32"/>
    </location>
</feature>
<name>A0A9P0EP23_9HYPO</name>
<keyword evidence="1" id="KW-0812">Transmembrane</keyword>
<keyword evidence="3" id="KW-1185">Reference proteome</keyword>
<organism evidence="2 3">
    <name type="scientific">Clonostachys solani</name>
    <dbReference type="NCBI Taxonomy" id="160281"/>
    <lineage>
        <taxon>Eukaryota</taxon>
        <taxon>Fungi</taxon>
        <taxon>Dikarya</taxon>
        <taxon>Ascomycota</taxon>
        <taxon>Pezizomycotina</taxon>
        <taxon>Sordariomycetes</taxon>
        <taxon>Hypocreomycetidae</taxon>
        <taxon>Hypocreales</taxon>
        <taxon>Bionectriaceae</taxon>
        <taxon>Clonostachys</taxon>
    </lineage>
</organism>
<protein>
    <submittedName>
        <fullName evidence="2">Uncharacterized protein</fullName>
    </submittedName>
</protein>
<evidence type="ECO:0000313" key="3">
    <source>
        <dbReference type="Proteomes" id="UP000775872"/>
    </source>
</evidence>
<evidence type="ECO:0000256" key="1">
    <source>
        <dbReference type="SAM" id="Phobius"/>
    </source>
</evidence>